<comment type="subunit">
    <text evidence="1">Forms a heterodimer with UbiU.</text>
</comment>
<comment type="similarity">
    <text evidence="1">Belongs to the peptidase U32 family. UbiV subfamily.</text>
</comment>
<evidence type="ECO:0000313" key="2">
    <source>
        <dbReference type="EMBL" id="KFZ38262.1"/>
    </source>
</evidence>
<accession>A0A094JGC3</accession>
<dbReference type="STRING" id="1515746.HR45_07170"/>
<feature type="binding site" evidence="1">
    <location>
        <position position="191"/>
    </location>
    <ligand>
        <name>[4Fe-4S] cluster</name>
        <dbReference type="ChEBI" id="CHEBI:49883"/>
    </ligand>
</feature>
<keyword evidence="1" id="KW-0831">Ubiquinone biosynthesis</keyword>
<dbReference type="GO" id="GO:0046872">
    <property type="term" value="F:metal ion binding"/>
    <property type="evidence" value="ECO:0007669"/>
    <property type="project" value="UniProtKB-KW"/>
</dbReference>
<dbReference type="InterPro" id="IPR051454">
    <property type="entry name" value="RNA/ubiquinone_mod_enzymes"/>
</dbReference>
<keyword evidence="3" id="KW-1185">Reference proteome</keyword>
<dbReference type="eggNOG" id="COG0826">
    <property type="taxonomic scope" value="Bacteria"/>
</dbReference>
<dbReference type="InterPro" id="IPR043693">
    <property type="entry name" value="UbiV"/>
</dbReference>
<keyword evidence="1" id="KW-0411">Iron-sulfur</keyword>
<dbReference type="Pfam" id="PF01136">
    <property type="entry name" value="Peptidase_U32"/>
    <property type="match status" value="1"/>
</dbReference>
<keyword evidence="2" id="KW-0378">Hydrolase</keyword>
<dbReference type="UniPathway" id="UPA00232"/>
<reference evidence="2 3" key="1">
    <citation type="submission" date="2014-06" db="EMBL/GenBank/DDBJ databases">
        <title>Shewanella sp. YQH10.</title>
        <authorList>
            <person name="Liu Y."/>
            <person name="Zeng R."/>
        </authorList>
    </citation>
    <scope>NUCLEOTIDE SEQUENCE [LARGE SCALE GENOMIC DNA]</scope>
    <source>
        <strain evidence="2 3">YQH10</strain>
    </source>
</reference>
<dbReference type="NCBIfam" id="NF011991">
    <property type="entry name" value="PRK15447.1"/>
    <property type="match status" value="1"/>
</dbReference>
<dbReference type="OrthoDB" id="8523349at2"/>
<dbReference type="GO" id="GO:0008233">
    <property type="term" value="F:peptidase activity"/>
    <property type="evidence" value="ECO:0007669"/>
    <property type="project" value="UniProtKB-KW"/>
</dbReference>
<feature type="binding site" evidence="1">
    <location>
        <position position="187"/>
    </location>
    <ligand>
        <name>[4Fe-4S] cluster</name>
        <dbReference type="ChEBI" id="CHEBI:49883"/>
    </ligand>
</feature>
<dbReference type="InterPro" id="IPR001539">
    <property type="entry name" value="Peptidase_U32"/>
</dbReference>
<gene>
    <name evidence="1" type="primary">ubiV</name>
    <name evidence="2" type="ORF">HR45_07170</name>
</gene>
<comment type="cofactor">
    <cofactor evidence="1">
        <name>[4Fe-4S] cluster</name>
        <dbReference type="ChEBI" id="CHEBI:49883"/>
    </cofactor>
</comment>
<evidence type="ECO:0000256" key="1">
    <source>
        <dbReference type="HAMAP-Rule" id="MF_02233"/>
    </source>
</evidence>
<comment type="pathway">
    <text evidence="1">Cofactor biosynthesis; ubiquinone biosynthesis.</text>
</comment>
<dbReference type="EMBL" id="JPEO01000003">
    <property type="protein sequence ID" value="KFZ38262.1"/>
    <property type="molecule type" value="Genomic_DNA"/>
</dbReference>
<protein>
    <recommendedName>
        <fullName evidence="1">Ubiquinone biosynthesis protein UbiV</fullName>
    </recommendedName>
</protein>
<keyword evidence="1" id="KW-0004">4Fe-4S</keyword>
<dbReference type="GO" id="GO:0051539">
    <property type="term" value="F:4 iron, 4 sulfur cluster binding"/>
    <property type="evidence" value="ECO:0007669"/>
    <property type="project" value="UniProtKB-UniRule"/>
</dbReference>
<dbReference type="PANTHER" id="PTHR30217:SF11">
    <property type="entry name" value="UBIQUINONE BIOSYNTHESIS PROTEIN UBIV"/>
    <property type="match status" value="1"/>
</dbReference>
<dbReference type="Proteomes" id="UP000029264">
    <property type="component" value="Unassembled WGS sequence"/>
</dbReference>
<evidence type="ECO:0000313" key="3">
    <source>
        <dbReference type="Proteomes" id="UP000029264"/>
    </source>
</evidence>
<sequence>MKFSLGPLQYCWDKAAVEDFYREVAVSPIPLVYLGETVCSKRRKLRWQDYFDLADMLRSAGKEVVFSTLALIQSDAEIQELRKQLTNSSVTLEVNDMGALALAVEQQLPFVCGPGINNYNLTSLQKMANWGMQRFVMPVDLSQKWLAPIITSQPSFEIEVLGYGYLPLAHSARCFTARHHGLNKDNCDTICSRYPKGLLTQTMEHQELLRINGVQTQSAACCDLRSEIQQMRTMGVDWFRVSPDSINSIGLVTALIKGEESDDVPSIRCNGYWHDAPGMRYL</sequence>
<dbReference type="GO" id="GO:0006508">
    <property type="term" value="P:proteolysis"/>
    <property type="evidence" value="ECO:0007669"/>
    <property type="project" value="UniProtKB-KW"/>
</dbReference>
<comment type="function">
    <text evidence="1">Required for O(2)-independent ubiquinone (coenzyme Q) biosynthesis. Together with UbiU, is essential for the C6-hydroxylation reaction in the oxygen-independent ubiquinone biosynthesis pathway.</text>
</comment>
<feature type="binding site" evidence="1">
    <location>
        <position position="39"/>
    </location>
    <ligand>
        <name>[4Fe-4S] cluster</name>
        <dbReference type="ChEBI" id="CHEBI:49883"/>
    </ligand>
</feature>
<name>A0A094JGC3_9GAMM</name>
<feature type="binding site" evidence="1">
    <location>
        <position position="174"/>
    </location>
    <ligand>
        <name>[4Fe-4S] cluster</name>
        <dbReference type="ChEBI" id="CHEBI:49883"/>
    </ligand>
</feature>
<keyword evidence="1" id="KW-0479">Metal-binding</keyword>
<comment type="caution">
    <text evidence="2">The sequence shown here is derived from an EMBL/GenBank/DDBJ whole genome shotgun (WGS) entry which is preliminary data.</text>
</comment>
<proteinExistence type="inferred from homology"/>
<dbReference type="PANTHER" id="PTHR30217">
    <property type="entry name" value="PEPTIDASE U32 FAMILY"/>
    <property type="match status" value="1"/>
</dbReference>
<dbReference type="RefSeq" id="WP_037441147.1">
    <property type="nucleotide sequence ID" value="NZ_JPEO01000003.1"/>
</dbReference>
<dbReference type="HAMAP" id="MF_02233">
    <property type="entry name" value="UbiV"/>
    <property type="match status" value="1"/>
</dbReference>
<dbReference type="AlphaFoldDB" id="A0A094JGC3"/>
<keyword evidence="1" id="KW-0408">Iron</keyword>
<organism evidence="2 3">
    <name type="scientific">Shewanella mangrovi</name>
    <dbReference type="NCBI Taxonomy" id="1515746"/>
    <lineage>
        <taxon>Bacteria</taxon>
        <taxon>Pseudomonadati</taxon>
        <taxon>Pseudomonadota</taxon>
        <taxon>Gammaproteobacteria</taxon>
        <taxon>Alteromonadales</taxon>
        <taxon>Shewanellaceae</taxon>
        <taxon>Shewanella</taxon>
    </lineage>
</organism>
<keyword evidence="2" id="KW-0645">Protease</keyword>
<dbReference type="GO" id="GO:0006744">
    <property type="term" value="P:ubiquinone biosynthetic process"/>
    <property type="evidence" value="ECO:0007669"/>
    <property type="project" value="UniProtKB-UniRule"/>
</dbReference>